<dbReference type="SUPFAM" id="SSF51445">
    <property type="entry name" value="(Trans)glycosidases"/>
    <property type="match status" value="1"/>
</dbReference>
<feature type="domain" description="Beta-galactosidase galactose-binding" evidence="10">
    <location>
        <begin position="510"/>
        <end position="569"/>
    </location>
</feature>
<feature type="chain" id="PRO_5021470834" description="Beta-galactosidase" evidence="7">
    <location>
        <begin position="20"/>
        <end position="610"/>
    </location>
</feature>
<dbReference type="PANTHER" id="PTHR23421">
    <property type="entry name" value="BETA-GALACTOSIDASE RELATED"/>
    <property type="match status" value="1"/>
</dbReference>
<dbReference type="InParanoid" id="A0A507B2M2"/>
<dbReference type="SUPFAM" id="SSF49785">
    <property type="entry name" value="Galactose-binding domain-like"/>
    <property type="match status" value="1"/>
</dbReference>
<dbReference type="InterPro" id="IPR008979">
    <property type="entry name" value="Galactose-bd-like_sf"/>
</dbReference>
<protein>
    <recommendedName>
        <fullName evidence="5">Beta-galactosidase</fullName>
        <ecNumber evidence="5">3.2.1.23</ecNumber>
    </recommendedName>
</protein>
<evidence type="ECO:0000256" key="4">
    <source>
        <dbReference type="PIRSR" id="PIRSR006336-1"/>
    </source>
</evidence>
<evidence type="ECO:0000256" key="7">
    <source>
        <dbReference type="SAM" id="SignalP"/>
    </source>
</evidence>
<dbReference type="OrthoDB" id="1657402at2759"/>
<dbReference type="InterPro" id="IPR048912">
    <property type="entry name" value="BetaGal1-like_ABD1"/>
</dbReference>
<dbReference type="InterPro" id="IPR017853">
    <property type="entry name" value="GH"/>
</dbReference>
<evidence type="ECO:0000259" key="10">
    <source>
        <dbReference type="Pfam" id="PF21467"/>
    </source>
</evidence>
<evidence type="ECO:0000313" key="11">
    <source>
        <dbReference type="EMBL" id="TPX13326.1"/>
    </source>
</evidence>
<keyword evidence="12" id="KW-1185">Reference proteome</keyword>
<dbReference type="STRING" id="1093900.A0A507B2M2"/>
<dbReference type="GO" id="GO:0005975">
    <property type="term" value="P:carbohydrate metabolic process"/>
    <property type="evidence" value="ECO:0007669"/>
    <property type="project" value="InterPro"/>
</dbReference>
<dbReference type="Gene3D" id="2.60.120.260">
    <property type="entry name" value="Galactose-binding domain-like"/>
    <property type="match status" value="2"/>
</dbReference>
<evidence type="ECO:0000259" key="8">
    <source>
        <dbReference type="Pfam" id="PF01301"/>
    </source>
</evidence>
<comment type="caution">
    <text evidence="11">The sequence shown here is derived from an EMBL/GenBank/DDBJ whole genome shotgun (WGS) entry which is preliminary data.</text>
</comment>
<dbReference type="InterPro" id="IPR026283">
    <property type="entry name" value="B-gal_1-like"/>
</dbReference>
<name>A0A507B2M2_9PEZI</name>
<dbReference type="InterPro" id="IPR001944">
    <property type="entry name" value="Glycoside_Hdrlase_35"/>
</dbReference>
<evidence type="ECO:0000256" key="2">
    <source>
        <dbReference type="ARBA" id="ARBA00022801"/>
    </source>
</evidence>
<keyword evidence="7" id="KW-0732">Signal</keyword>
<dbReference type="RefSeq" id="XP_030995037.1">
    <property type="nucleotide sequence ID" value="XM_031140917.1"/>
</dbReference>
<feature type="active site" description="Nucleophile" evidence="4">
    <location>
        <position position="263"/>
    </location>
</feature>
<dbReference type="PRINTS" id="PR00742">
    <property type="entry name" value="GLHYDRLASE35"/>
</dbReference>
<comment type="catalytic activity">
    <reaction evidence="5">
        <text>Hydrolysis of terminal non-reducing beta-D-galactose residues in beta-D-galactosides.</text>
        <dbReference type="EC" id="3.2.1.23"/>
    </reaction>
</comment>
<dbReference type="GO" id="GO:0004565">
    <property type="term" value="F:beta-galactosidase activity"/>
    <property type="evidence" value="ECO:0007669"/>
    <property type="project" value="UniProtKB-EC"/>
</dbReference>
<dbReference type="Proteomes" id="UP000319257">
    <property type="component" value="Unassembled WGS sequence"/>
</dbReference>
<dbReference type="Gene3D" id="3.20.20.80">
    <property type="entry name" value="Glycosidases"/>
    <property type="match status" value="1"/>
</dbReference>
<dbReference type="Pfam" id="PF21317">
    <property type="entry name" value="BetaGal_ABD_1"/>
    <property type="match status" value="1"/>
</dbReference>
<sequence>MRITSLTTALLPCLSLVQASSFTYNNSSFLLNGEPYQILGGQMDPQRMPYQYWEQRLQMARAMGLNTVFSYVFWNELEPKQGQWDFTGRNNVAQFFRLAQQQGLNVVLRPGPYISAEHEWGGFPSWLSQIPNMAVRQNNAPFLKASRAYIERLASEIHSLQVPYGGPILMVQLENEYGSFILQDANGKQYGGADKTYLAALADIFKANFDVFLYTNDGNTEWYVTRGALNGILAETDDSPQQGLEARNKYAHASSLGPFLCGEYYMTGEQPLVQFVHVQRVTNWGFQNGADLYPTKQIQLATTTTSYSDNAAPLDESGRVRPSFYKYRELFTKYSGPAPNVPDVGSMSTVPALALEAVGSLFDLEAKTPTAKNAMPISMDALGQSYGFVLYEHVARSPVSGAIGLVNGPRDRIIVLINGTRSGVIDVSYSKYRTVNVNLAQGDVLQLLVENLGRVKYGPNITDQVKGIKGDVTIGGTAVQGWSMYSLPLDNVSAASSASGPYAVRANSPPVFYKGHFNTPSATGPDINRDTYLALTNVIKGVVWVNGINLGKYWTVGPQQSLYLPGCYMLPPGQLNEVVVLELEPQAGKSMTAEGITDRKWFNNPDPDAP</sequence>
<accession>A0A507B2M2</accession>
<feature type="domain" description="Beta-galactosidase 1-like first all-beta" evidence="9">
    <location>
        <begin position="376"/>
        <end position="487"/>
    </location>
</feature>
<dbReference type="EMBL" id="SKBQ01000035">
    <property type="protein sequence ID" value="TPX13326.1"/>
    <property type="molecule type" value="Genomic_DNA"/>
</dbReference>
<dbReference type="EC" id="3.2.1.23" evidence="5"/>
<dbReference type="InterPro" id="IPR031330">
    <property type="entry name" value="Gly_Hdrlase_35_cat"/>
</dbReference>
<dbReference type="GeneID" id="41973746"/>
<dbReference type="InterPro" id="IPR048913">
    <property type="entry name" value="BetaGal_gal-bd"/>
</dbReference>
<keyword evidence="2 5" id="KW-0378">Hydrolase</keyword>
<evidence type="ECO:0000313" key="12">
    <source>
        <dbReference type="Proteomes" id="UP000319257"/>
    </source>
</evidence>
<reference evidence="11 12" key="1">
    <citation type="submission" date="2019-06" db="EMBL/GenBank/DDBJ databases">
        <title>Draft genome sequence of the filamentous fungus Phialemoniopsis curvata isolated from diesel fuel.</title>
        <authorList>
            <person name="Varaljay V.A."/>
            <person name="Lyon W.J."/>
            <person name="Crouch A.L."/>
            <person name="Drake C.E."/>
            <person name="Hollomon J.M."/>
            <person name="Nadeau L.J."/>
            <person name="Nunn H.S."/>
            <person name="Stevenson B.S."/>
            <person name="Bojanowski C.L."/>
            <person name="Crookes-Goodson W.J."/>
        </authorList>
    </citation>
    <scope>NUCLEOTIDE SEQUENCE [LARGE SCALE GENOMIC DNA]</scope>
    <source>
        <strain evidence="11 12">D216</strain>
    </source>
</reference>
<evidence type="ECO:0000256" key="5">
    <source>
        <dbReference type="RuleBase" id="RU000675"/>
    </source>
</evidence>
<proteinExistence type="inferred from homology"/>
<feature type="domain" description="Glycoside hydrolase 35 catalytic" evidence="8">
    <location>
        <begin position="28"/>
        <end position="266"/>
    </location>
</feature>
<gene>
    <name evidence="11" type="ORF">E0L32_006299</name>
</gene>
<dbReference type="PIRSF" id="PIRSF006336">
    <property type="entry name" value="B-gal"/>
    <property type="match status" value="1"/>
</dbReference>
<evidence type="ECO:0000256" key="3">
    <source>
        <dbReference type="ARBA" id="ARBA00023295"/>
    </source>
</evidence>
<dbReference type="Pfam" id="PF21467">
    <property type="entry name" value="BetaGal_gal-bd"/>
    <property type="match status" value="1"/>
</dbReference>
<dbReference type="InterPro" id="IPR019801">
    <property type="entry name" value="Glyco_hydro_35_CS"/>
</dbReference>
<dbReference type="Pfam" id="PF01301">
    <property type="entry name" value="Glyco_hydro_35"/>
    <property type="match status" value="1"/>
</dbReference>
<dbReference type="AlphaFoldDB" id="A0A507B2M2"/>
<organism evidence="11 12">
    <name type="scientific">Thyridium curvatum</name>
    <dbReference type="NCBI Taxonomy" id="1093900"/>
    <lineage>
        <taxon>Eukaryota</taxon>
        <taxon>Fungi</taxon>
        <taxon>Dikarya</taxon>
        <taxon>Ascomycota</taxon>
        <taxon>Pezizomycotina</taxon>
        <taxon>Sordariomycetes</taxon>
        <taxon>Sordariomycetidae</taxon>
        <taxon>Thyridiales</taxon>
        <taxon>Thyridiaceae</taxon>
        <taxon>Thyridium</taxon>
    </lineage>
</organism>
<dbReference type="PROSITE" id="PS01182">
    <property type="entry name" value="GLYCOSYL_HYDROL_F35"/>
    <property type="match status" value="1"/>
</dbReference>
<evidence type="ECO:0000256" key="1">
    <source>
        <dbReference type="ARBA" id="ARBA00009809"/>
    </source>
</evidence>
<evidence type="ECO:0000256" key="6">
    <source>
        <dbReference type="RuleBase" id="RU003679"/>
    </source>
</evidence>
<feature type="active site" description="Proton donor" evidence="4">
    <location>
        <position position="176"/>
    </location>
</feature>
<comment type="similarity">
    <text evidence="1 6">Belongs to the glycosyl hydrolase 35 family.</text>
</comment>
<feature type="signal peptide" evidence="7">
    <location>
        <begin position="1"/>
        <end position="19"/>
    </location>
</feature>
<evidence type="ECO:0000259" key="9">
    <source>
        <dbReference type="Pfam" id="PF21317"/>
    </source>
</evidence>
<keyword evidence="3 5" id="KW-0326">Glycosidase</keyword>